<dbReference type="Proteomes" id="UP000001383">
    <property type="component" value="Plasmid pMCCL2"/>
</dbReference>
<dbReference type="AlphaFoldDB" id="B9ECC4"/>
<protein>
    <submittedName>
        <fullName evidence="2">Uncharacterized protein</fullName>
    </submittedName>
</protein>
<evidence type="ECO:0000256" key="1">
    <source>
        <dbReference type="SAM" id="MobiDB-lite"/>
    </source>
</evidence>
<evidence type="ECO:0000313" key="3">
    <source>
        <dbReference type="Proteomes" id="UP000001383"/>
    </source>
</evidence>
<reference evidence="2 3" key="1">
    <citation type="journal article" date="2009" name="J. Bacteriol.">
        <title>Complete genome sequence of Macrococcus caseolyticus strain JCSCS5402, reflecting the ancestral genome of the human-pathogenic staphylococci.</title>
        <authorList>
            <person name="Baba T."/>
            <person name="Kuwahara-Arai K."/>
            <person name="Uchiyama I."/>
            <person name="Takeuchi F."/>
            <person name="Ito T."/>
            <person name="Hiramatsu K."/>
        </authorList>
    </citation>
    <scope>NUCLEOTIDE SEQUENCE [LARGE SCALE GENOMIC DNA]</scope>
    <source>
        <strain evidence="2 3">JCSC5402</strain>
        <plasmid evidence="2 3">pMCCL2</plasmid>
    </source>
</reference>
<gene>
    <name evidence="2" type="ordered locus">MCCL_plsB0054</name>
</gene>
<dbReference type="HOGENOM" id="CLU_2118057_0_0_9"/>
<feature type="compositionally biased region" description="Polar residues" evidence="1">
    <location>
        <begin position="11"/>
        <end position="22"/>
    </location>
</feature>
<name>B9ECC4_MACCJ</name>
<sequence>MQGQLVERSDPLQSSVSRTSALADSDTVLLDCRMINLHNSKHASVCSLHCKPTEAPWALSAYFNNLPYNSSFPYQHLSVLIYEMSQMLLLYNDNIYHHNHNHQKMVPCKLVTNY</sequence>
<dbReference type="KEGG" id="mcl:MCCL_plsB0054"/>
<organism evidence="2 3">
    <name type="scientific">Macrococcus caseolyticus (strain JCSC5402)</name>
    <name type="common">Macrococcoides caseolyticum</name>
    <dbReference type="NCBI Taxonomy" id="458233"/>
    <lineage>
        <taxon>Bacteria</taxon>
        <taxon>Bacillati</taxon>
        <taxon>Bacillota</taxon>
        <taxon>Bacilli</taxon>
        <taxon>Bacillales</taxon>
        <taxon>Staphylococcaceae</taxon>
        <taxon>Macrococcoides</taxon>
    </lineage>
</organism>
<feature type="region of interest" description="Disordered" evidence="1">
    <location>
        <begin position="1"/>
        <end position="22"/>
    </location>
</feature>
<keyword evidence="2" id="KW-0614">Plasmid</keyword>
<proteinExistence type="predicted"/>
<geneLocation type="plasmid" evidence="2 3">
    <name>pMCCL2</name>
</geneLocation>
<dbReference type="EMBL" id="AP009486">
    <property type="protein sequence ID" value="BAH18732.1"/>
    <property type="molecule type" value="Genomic_DNA"/>
</dbReference>
<accession>B9ECC4</accession>
<evidence type="ECO:0000313" key="2">
    <source>
        <dbReference type="EMBL" id="BAH18732.1"/>
    </source>
</evidence>